<reference evidence="2 3" key="1">
    <citation type="submission" date="2018-03" db="EMBL/GenBank/DDBJ databases">
        <title>Genomic Encyclopedia of Archaeal and Bacterial Type Strains, Phase II (KMG-II): from individual species to whole genera.</title>
        <authorList>
            <person name="Goeker M."/>
        </authorList>
    </citation>
    <scope>NUCLEOTIDE SEQUENCE [LARGE SCALE GENOMIC DNA]</scope>
    <source>
        <strain evidence="2 3">DSM 24859</strain>
    </source>
</reference>
<dbReference type="EMBL" id="PYAW01000001">
    <property type="protein sequence ID" value="PSL49139.1"/>
    <property type="molecule type" value="Genomic_DNA"/>
</dbReference>
<comment type="caution">
    <text evidence="2">The sequence shown here is derived from an EMBL/GenBank/DDBJ whole genome shotgun (WGS) entry which is preliminary data.</text>
</comment>
<proteinExistence type="predicted"/>
<evidence type="ECO:0000313" key="2">
    <source>
        <dbReference type="EMBL" id="PSL49139.1"/>
    </source>
</evidence>
<gene>
    <name evidence="2" type="ORF">CLV51_101469</name>
</gene>
<protein>
    <submittedName>
        <fullName evidence="2">Uncharacterized protein</fullName>
    </submittedName>
</protein>
<sequence length="160" mass="19233">MELKFYIESGIIESFVLGLATEDEVEELQQMRRLYPDLDTEVELVERRLERAAFDEPAMPPMEVRDRVLQKIRWEQGSGQSELNSNYTFINIQPKDGDHITVHRWWRVFFIIFFIMSKIFLFLAIFYYLKYRQSQEQHGLNMPAANVPFNQEQQQNIFFL</sequence>
<organism evidence="2 3">
    <name type="scientific">Chitinophaga niastensis</name>
    <dbReference type="NCBI Taxonomy" id="536980"/>
    <lineage>
        <taxon>Bacteria</taxon>
        <taxon>Pseudomonadati</taxon>
        <taxon>Bacteroidota</taxon>
        <taxon>Chitinophagia</taxon>
        <taxon>Chitinophagales</taxon>
        <taxon>Chitinophagaceae</taxon>
        <taxon>Chitinophaga</taxon>
    </lineage>
</organism>
<keyword evidence="1" id="KW-0472">Membrane</keyword>
<dbReference type="Proteomes" id="UP000240971">
    <property type="component" value="Unassembled WGS sequence"/>
</dbReference>
<name>A0A2P8HSC7_CHINA</name>
<feature type="transmembrane region" description="Helical" evidence="1">
    <location>
        <begin position="105"/>
        <end position="129"/>
    </location>
</feature>
<keyword evidence="3" id="KW-1185">Reference proteome</keyword>
<accession>A0A2P8HSC7</accession>
<dbReference type="OrthoDB" id="952577at2"/>
<evidence type="ECO:0000313" key="3">
    <source>
        <dbReference type="Proteomes" id="UP000240971"/>
    </source>
</evidence>
<evidence type="ECO:0000256" key="1">
    <source>
        <dbReference type="SAM" id="Phobius"/>
    </source>
</evidence>
<dbReference type="AlphaFoldDB" id="A0A2P8HSC7"/>
<dbReference type="RefSeq" id="WP_106526399.1">
    <property type="nucleotide sequence ID" value="NZ_PYAW01000001.1"/>
</dbReference>
<keyword evidence="1" id="KW-0812">Transmembrane</keyword>
<keyword evidence="1" id="KW-1133">Transmembrane helix</keyword>